<dbReference type="PANTHER" id="PTHR43391">
    <property type="entry name" value="RETINOL DEHYDROGENASE-RELATED"/>
    <property type="match status" value="1"/>
</dbReference>
<evidence type="ECO:0000256" key="2">
    <source>
        <dbReference type="ARBA" id="ARBA00023002"/>
    </source>
</evidence>
<dbReference type="PRINTS" id="PR00080">
    <property type="entry name" value="SDRFAMILY"/>
</dbReference>
<comment type="similarity">
    <text evidence="1">Belongs to the short-chain dehydrogenases/reductases (SDR) family.</text>
</comment>
<dbReference type="PROSITE" id="PS00061">
    <property type="entry name" value="ADH_SHORT"/>
    <property type="match status" value="1"/>
</dbReference>
<evidence type="ECO:0000313" key="5">
    <source>
        <dbReference type="EMBL" id="GAA1198961.1"/>
    </source>
</evidence>
<dbReference type="InterPro" id="IPR000073">
    <property type="entry name" value="AB_hydrolase_1"/>
</dbReference>
<evidence type="ECO:0000313" key="6">
    <source>
        <dbReference type="Proteomes" id="UP001500467"/>
    </source>
</evidence>
<organism evidence="5 6">
    <name type="scientific">Prauserella alba</name>
    <dbReference type="NCBI Taxonomy" id="176898"/>
    <lineage>
        <taxon>Bacteria</taxon>
        <taxon>Bacillati</taxon>
        <taxon>Actinomycetota</taxon>
        <taxon>Actinomycetes</taxon>
        <taxon>Pseudonocardiales</taxon>
        <taxon>Pseudonocardiaceae</taxon>
        <taxon>Prauserella</taxon>
    </lineage>
</organism>
<dbReference type="InterPro" id="IPR029058">
    <property type="entry name" value="AB_hydrolase_fold"/>
</dbReference>
<dbReference type="SUPFAM" id="SSF53474">
    <property type="entry name" value="alpha/beta-Hydrolases"/>
    <property type="match status" value="1"/>
</dbReference>
<comment type="caution">
    <text evidence="5">The sequence shown here is derived from an EMBL/GenBank/DDBJ whole genome shotgun (WGS) entry which is preliminary data.</text>
</comment>
<evidence type="ECO:0000259" key="4">
    <source>
        <dbReference type="Pfam" id="PF00561"/>
    </source>
</evidence>
<accession>A0ABN1V7S8</accession>
<keyword evidence="2" id="KW-0560">Oxidoreductase</keyword>
<dbReference type="PANTHER" id="PTHR43391:SF12">
    <property type="entry name" value="OXIDOREDUCTASE EPHD-RELATED"/>
    <property type="match status" value="1"/>
</dbReference>
<dbReference type="Gene3D" id="3.40.50.1820">
    <property type="entry name" value="alpha/beta hydrolase"/>
    <property type="match status" value="1"/>
</dbReference>
<dbReference type="InterPro" id="IPR036291">
    <property type="entry name" value="NAD(P)-bd_dom_sf"/>
</dbReference>
<feature type="domain" description="AB hydrolase-1" evidence="4">
    <location>
        <begin position="74"/>
        <end position="311"/>
    </location>
</feature>
<feature type="region of interest" description="Disordered" evidence="3">
    <location>
        <begin position="338"/>
        <end position="364"/>
    </location>
</feature>
<name>A0ABN1V7S8_9PSEU</name>
<dbReference type="Gene3D" id="3.40.50.720">
    <property type="entry name" value="NAD(P)-binding Rossmann-like Domain"/>
    <property type="match status" value="1"/>
</dbReference>
<proteinExistence type="inferred from homology"/>
<evidence type="ECO:0000256" key="1">
    <source>
        <dbReference type="ARBA" id="ARBA00006484"/>
    </source>
</evidence>
<dbReference type="EMBL" id="BAAALM010000005">
    <property type="protein sequence ID" value="GAA1198961.1"/>
    <property type="molecule type" value="Genomic_DNA"/>
</dbReference>
<feature type="region of interest" description="Disordered" evidence="3">
    <location>
        <begin position="32"/>
        <end position="68"/>
    </location>
</feature>
<evidence type="ECO:0000256" key="3">
    <source>
        <dbReference type="SAM" id="MobiDB-lite"/>
    </source>
</evidence>
<feature type="compositionally biased region" description="Gly residues" evidence="3">
    <location>
        <begin position="338"/>
        <end position="356"/>
    </location>
</feature>
<dbReference type="PRINTS" id="PR00081">
    <property type="entry name" value="GDHRDH"/>
</dbReference>
<dbReference type="CDD" id="cd05233">
    <property type="entry name" value="SDR_c"/>
    <property type="match status" value="1"/>
</dbReference>
<dbReference type="Pfam" id="PF00106">
    <property type="entry name" value="adh_short"/>
    <property type="match status" value="1"/>
</dbReference>
<dbReference type="InterPro" id="IPR002347">
    <property type="entry name" value="SDR_fam"/>
</dbReference>
<reference evidence="5 6" key="1">
    <citation type="journal article" date="2019" name="Int. J. Syst. Evol. Microbiol.">
        <title>The Global Catalogue of Microorganisms (GCM) 10K type strain sequencing project: providing services to taxonomists for standard genome sequencing and annotation.</title>
        <authorList>
            <consortium name="The Broad Institute Genomics Platform"/>
            <consortium name="The Broad Institute Genome Sequencing Center for Infectious Disease"/>
            <person name="Wu L."/>
            <person name="Ma J."/>
        </authorList>
    </citation>
    <scope>NUCLEOTIDE SEQUENCE [LARGE SCALE GENOMIC DNA]</scope>
    <source>
        <strain evidence="5 6">JCM 13022</strain>
    </source>
</reference>
<dbReference type="Pfam" id="PF00561">
    <property type="entry name" value="Abhydrolase_1"/>
    <property type="match status" value="1"/>
</dbReference>
<gene>
    <name evidence="5" type="ORF">GCM10009675_13300</name>
</gene>
<sequence length="639" mass="66800">MLGMATQRMTMQRMTTQRVRVDDGVELAVHVAQPPGSSTAPSPARHAEAVSSAGASEPARSAGDAGGGNAVPVPTVVCVHGYPDNSSLWDGVAAELAGRFRVVTYDVRGAGASDRPRTREAYRLDRLAADLAAVVDAVSPDDPVHLLAHDWGAIQTWHAVTGSWLRGRVRSFTSISGPCLDHAGHWFRDGLRRPSRWRDLARQALHSTYIGFFQLPVVPELAIRSGLLARVLRSTDPDEPAPDTGDAVAGLNLYRANMPRRLGGPGERHADVPVQVVAPTGDGYVTPPLQSGVERWVADLRVRRISGGHWVARAEPRRIARAAAELIDHVEGSGVAGGGVADRGAGGGDGAVGGGEARSLRRSRVNPRPAGRFAGYLVVVTGAASGIGRATALAFAAEGADVVLADVAPLTAVADEVRARGGEAFAYSVDVSGAEAMAEFDAAVAAEVGVPDVVVNNAGVGVAGPLLDTSVADWSYVIDVNLWGVIHGSRLFGRRMAERGEGGHIVNVASMAAKVPNAMLPAYSTTKAAVLHLTECLRAELAAHGVGASAVCPGIVRTSIAATTRFAGADAAEQAGRRTRSDRLFARRNFAPEKVASDILRAVERDRPVVAPTAEAKVAGVLARFTPGLLRAAARRHRA</sequence>
<protein>
    <submittedName>
        <fullName evidence="5">SDR family oxidoreductase</fullName>
    </submittedName>
</protein>
<dbReference type="InterPro" id="IPR020904">
    <property type="entry name" value="Sc_DH/Rdtase_CS"/>
</dbReference>
<dbReference type="Proteomes" id="UP001500467">
    <property type="component" value="Unassembled WGS sequence"/>
</dbReference>
<dbReference type="NCBIfam" id="NF004514">
    <property type="entry name" value="PRK05855.1"/>
    <property type="match status" value="1"/>
</dbReference>
<keyword evidence="6" id="KW-1185">Reference proteome</keyword>
<dbReference type="SUPFAM" id="SSF51735">
    <property type="entry name" value="NAD(P)-binding Rossmann-fold domains"/>
    <property type="match status" value="1"/>
</dbReference>